<dbReference type="EC" id="2.7.13.3" evidence="5"/>
<gene>
    <name evidence="25" type="ORF">EI42_03973</name>
</gene>
<dbReference type="PROSITE" id="PS50885">
    <property type="entry name" value="HAMP"/>
    <property type="match status" value="1"/>
</dbReference>
<evidence type="ECO:0000256" key="12">
    <source>
        <dbReference type="ARBA" id="ARBA00022692"/>
    </source>
</evidence>
<dbReference type="InterPro" id="IPR005467">
    <property type="entry name" value="His_kinase_dom"/>
</dbReference>
<dbReference type="Gene3D" id="3.30.565.10">
    <property type="entry name" value="Histidine kinase-like ATPase, C-terminal domain"/>
    <property type="match status" value="1"/>
</dbReference>
<evidence type="ECO:0000256" key="2">
    <source>
        <dbReference type="ARBA" id="ARBA00001966"/>
    </source>
</evidence>
<feature type="transmembrane region" description="Helical" evidence="22">
    <location>
        <begin position="26"/>
        <end position="53"/>
    </location>
</feature>
<evidence type="ECO:0000256" key="17">
    <source>
        <dbReference type="ARBA" id="ARBA00023012"/>
    </source>
</evidence>
<evidence type="ECO:0000256" key="3">
    <source>
        <dbReference type="ARBA" id="ARBA00004496"/>
    </source>
</evidence>
<protein>
    <recommendedName>
        <fullName evidence="6">Oxygen sensor histidine kinase NreB</fullName>
        <ecNumber evidence="5">2.7.13.3</ecNumber>
    </recommendedName>
    <alternativeName>
        <fullName evidence="21">Nitrogen regulation protein B</fullName>
    </alternativeName>
</protein>
<dbReference type="Pfam" id="PF02518">
    <property type="entry name" value="HATPase_c"/>
    <property type="match status" value="1"/>
</dbReference>
<evidence type="ECO:0000256" key="4">
    <source>
        <dbReference type="ARBA" id="ARBA00004651"/>
    </source>
</evidence>
<feature type="transmembrane region" description="Helical" evidence="22">
    <location>
        <begin position="191"/>
        <end position="221"/>
    </location>
</feature>
<dbReference type="EMBL" id="QKUF01000015">
    <property type="protein sequence ID" value="PZW26392.1"/>
    <property type="molecule type" value="Genomic_DNA"/>
</dbReference>
<dbReference type="Proteomes" id="UP000248806">
    <property type="component" value="Unassembled WGS sequence"/>
</dbReference>
<dbReference type="InterPro" id="IPR011712">
    <property type="entry name" value="Sig_transdc_His_kin_sub3_dim/P"/>
</dbReference>
<keyword evidence="15 22" id="KW-1133">Transmembrane helix</keyword>
<dbReference type="SUPFAM" id="SSF158472">
    <property type="entry name" value="HAMP domain-like"/>
    <property type="match status" value="1"/>
</dbReference>
<dbReference type="PRINTS" id="PR00344">
    <property type="entry name" value="BCTRLSENSOR"/>
</dbReference>
<evidence type="ECO:0000256" key="15">
    <source>
        <dbReference type="ARBA" id="ARBA00022989"/>
    </source>
</evidence>
<comment type="cofactor">
    <cofactor evidence="2">
        <name>[4Fe-4S] cluster</name>
        <dbReference type="ChEBI" id="CHEBI:49883"/>
    </cofactor>
</comment>
<dbReference type="Gene3D" id="6.10.340.10">
    <property type="match status" value="1"/>
</dbReference>
<dbReference type="RefSeq" id="WP_111324311.1">
    <property type="nucleotide sequence ID" value="NZ_BIFX01000001.1"/>
</dbReference>
<dbReference type="SUPFAM" id="SSF55874">
    <property type="entry name" value="ATPase domain of HSP90 chaperone/DNA topoisomerase II/histidine kinase"/>
    <property type="match status" value="1"/>
</dbReference>
<dbReference type="InterPro" id="IPR050482">
    <property type="entry name" value="Sensor_HK_TwoCompSys"/>
</dbReference>
<evidence type="ECO:0000256" key="1">
    <source>
        <dbReference type="ARBA" id="ARBA00000085"/>
    </source>
</evidence>
<evidence type="ECO:0000256" key="18">
    <source>
        <dbReference type="ARBA" id="ARBA00023014"/>
    </source>
</evidence>
<keyword evidence="9" id="KW-0963">Cytoplasm</keyword>
<dbReference type="GO" id="GO:0051539">
    <property type="term" value="F:4 iron, 4 sulfur cluster binding"/>
    <property type="evidence" value="ECO:0007669"/>
    <property type="project" value="UniProtKB-KW"/>
</dbReference>
<comment type="catalytic activity">
    <reaction evidence="1">
        <text>ATP + protein L-histidine = ADP + protein N-phospho-L-histidine.</text>
        <dbReference type="EC" id="2.7.13.3"/>
    </reaction>
</comment>
<keyword evidence="17" id="KW-0902">Two-component regulatory system</keyword>
<evidence type="ECO:0000256" key="19">
    <source>
        <dbReference type="ARBA" id="ARBA00023136"/>
    </source>
</evidence>
<dbReference type="GO" id="GO:0046872">
    <property type="term" value="F:metal ion binding"/>
    <property type="evidence" value="ECO:0007669"/>
    <property type="project" value="UniProtKB-KW"/>
</dbReference>
<comment type="subcellular location">
    <subcellularLocation>
        <location evidence="4">Cell membrane</location>
        <topology evidence="4">Multi-pass membrane protein</topology>
    </subcellularLocation>
    <subcellularLocation>
        <location evidence="3">Cytoplasm</location>
    </subcellularLocation>
</comment>
<keyword evidence="26" id="KW-1185">Reference proteome</keyword>
<dbReference type="InterPro" id="IPR004358">
    <property type="entry name" value="Sig_transdc_His_kin-like_C"/>
</dbReference>
<evidence type="ECO:0000256" key="10">
    <source>
        <dbReference type="ARBA" id="ARBA00022553"/>
    </source>
</evidence>
<comment type="caution">
    <text evidence="25">The sequence shown here is derived from an EMBL/GenBank/DDBJ whole genome shotgun (WGS) entry which is preliminary data.</text>
</comment>
<evidence type="ECO:0000256" key="6">
    <source>
        <dbReference type="ARBA" id="ARBA00017322"/>
    </source>
</evidence>
<evidence type="ECO:0000256" key="8">
    <source>
        <dbReference type="ARBA" id="ARBA00022485"/>
    </source>
</evidence>
<evidence type="ECO:0000259" key="23">
    <source>
        <dbReference type="PROSITE" id="PS50109"/>
    </source>
</evidence>
<dbReference type="InterPro" id="IPR036890">
    <property type="entry name" value="HATPase_C_sf"/>
</dbReference>
<dbReference type="PANTHER" id="PTHR24421">
    <property type="entry name" value="NITRATE/NITRITE SENSOR PROTEIN NARX-RELATED"/>
    <property type="match status" value="1"/>
</dbReference>
<evidence type="ECO:0000256" key="22">
    <source>
        <dbReference type="SAM" id="Phobius"/>
    </source>
</evidence>
<keyword evidence="13" id="KW-0479">Metal-binding</keyword>
<dbReference type="PANTHER" id="PTHR24421:SF37">
    <property type="entry name" value="SENSOR HISTIDINE KINASE NARS"/>
    <property type="match status" value="1"/>
</dbReference>
<dbReference type="InterPro" id="IPR003594">
    <property type="entry name" value="HATPase_dom"/>
</dbReference>
<keyword evidence="7" id="KW-1003">Cell membrane</keyword>
<evidence type="ECO:0000256" key="16">
    <source>
        <dbReference type="ARBA" id="ARBA00023004"/>
    </source>
</evidence>
<evidence type="ECO:0000256" key="5">
    <source>
        <dbReference type="ARBA" id="ARBA00012438"/>
    </source>
</evidence>
<keyword evidence="12 22" id="KW-0812">Transmembrane</keyword>
<evidence type="ECO:0000256" key="21">
    <source>
        <dbReference type="ARBA" id="ARBA00030800"/>
    </source>
</evidence>
<evidence type="ECO:0000313" key="25">
    <source>
        <dbReference type="EMBL" id="PZW26392.1"/>
    </source>
</evidence>
<keyword evidence="8" id="KW-0004">4Fe-4S</keyword>
<dbReference type="CDD" id="cd06225">
    <property type="entry name" value="HAMP"/>
    <property type="match status" value="1"/>
</dbReference>
<keyword evidence="16" id="KW-0408">Iron</keyword>
<dbReference type="GO" id="GO:0046983">
    <property type="term" value="F:protein dimerization activity"/>
    <property type="evidence" value="ECO:0007669"/>
    <property type="project" value="InterPro"/>
</dbReference>
<feature type="domain" description="HAMP" evidence="24">
    <location>
        <begin position="223"/>
        <end position="275"/>
    </location>
</feature>
<comment type="function">
    <text evidence="20">Member of the two-component regulatory system NreB/NreC involved in the control of dissimilatory nitrate/nitrite reduction in response to oxygen. NreB functions as a direct oxygen sensor histidine kinase which is autophosphorylated, in the absence of oxygen, probably at the conserved histidine residue, and transfers its phosphate group probably to a conserved aspartate residue of NreC. NreB/NreC activates the expression of the nitrate (narGHJI) and nitrite (nir) reductase operons, as well as the putative nitrate transporter gene narT.</text>
</comment>
<dbReference type="SMART" id="SM00304">
    <property type="entry name" value="HAMP"/>
    <property type="match status" value="1"/>
</dbReference>
<dbReference type="AlphaFoldDB" id="A0A326U4V8"/>
<proteinExistence type="predicted"/>
<dbReference type="CDD" id="cd16917">
    <property type="entry name" value="HATPase_UhpB-NarQ-NarX-like"/>
    <property type="match status" value="1"/>
</dbReference>
<evidence type="ECO:0000256" key="9">
    <source>
        <dbReference type="ARBA" id="ARBA00022490"/>
    </source>
</evidence>
<dbReference type="GO" id="GO:0005886">
    <property type="term" value="C:plasma membrane"/>
    <property type="evidence" value="ECO:0007669"/>
    <property type="project" value="UniProtKB-SubCell"/>
</dbReference>
<dbReference type="GO" id="GO:0005737">
    <property type="term" value="C:cytoplasm"/>
    <property type="evidence" value="ECO:0007669"/>
    <property type="project" value="UniProtKB-SubCell"/>
</dbReference>
<name>A0A326U4V8_THEHA</name>
<accession>A0A326U4V8</accession>
<evidence type="ECO:0000313" key="26">
    <source>
        <dbReference type="Proteomes" id="UP000248806"/>
    </source>
</evidence>
<keyword evidence="19 22" id="KW-0472">Membrane</keyword>
<evidence type="ECO:0000256" key="14">
    <source>
        <dbReference type="ARBA" id="ARBA00022777"/>
    </source>
</evidence>
<evidence type="ECO:0000256" key="11">
    <source>
        <dbReference type="ARBA" id="ARBA00022679"/>
    </source>
</evidence>
<evidence type="ECO:0000256" key="7">
    <source>
        <dbReference type="ARBA" id="ARBA00022475"/>
    </source>
</evidence>
<feature type="domain" description="Histidine kinase" evidence="23">
    <location>
        <begin position="394"/>
        <end position="482"/>
    </location>
</feature>
<dbReference type="SMART" id="SM00387">
    <property type="entry name" value="HATPase_c"/>
    <property type="match status" value="1"/>
</dbReference>
<dbReference type="Gene3D" id="1.20.5.1930">
    <property type="match status" value="1"/>
</dbReference>
<keyword evidence="14 25" id="KW-0418">Kinase</keyword>
<reference evidence="25 26" key="1">
    <citation type="submission" date="2018-06" db="EMBL/GenBank/DDBJ databases">
        <title>Genomic Encyclopedia of Archaeal and Bacterial Type Strains, Phase II (KMG-II): from individual species to whole genera.</title>
        <authorList>
            <person name="Goeker M."/>
        </authorList>
    </citation>
    <scope>NUCLEOTIDE SEQUENCE [LARGE SCALE GENOMIC DNA]</scope>
    <source>
        <strain evidence="25 26">ATCC BAA-1881</strain>
    </source>
</reference>
<organism evidence="25 26">
    <name type="scientific">Thermosporothrix hazakensis</name>
    <dbReference type="NCBI Taxonomy" id="644383"/>
    <lineage>
        <taxon>Bacteria</taxon>
        <taxon>Bacillati</taxon>
        <taxon>Chloroflexota</taxon>
        <taxon>Ktedonobacteria</taxon>
        <taxon>Ktedonobacterales</taxon>
        <taxon>Thermosporotrichaceae</taxon>
        <taxon>Thermosporothrix</taxon>
    </lineage>
</organism>
<sequence length="485" mass="54720">MKLFRRFLRRFLSPFFRLQGKLTLSYTVTTVLAQLLLAILFFLALFGIFMVLVPMPEFYQGDVEDSARKAAPLLLGEPDRHGLQSMSKELESHFDFDPFMAARKYVVVVDSAGRVLASSGEEAPAINTQIGLRLSGSPAQQLQDILHGKSKTALYKEKNFWLVMAPIEGRQQVLGALVLHISDLHWKFASIFWSFLLLLLILGVLLFLFAGTVGMIFGFAVSRGLTRRFNHLNAIVDRWSRGDFSLFAKDTSRDEVGYLARQLNRMAEQLRGQLQMRQKLATLEERNRLARDLHDSVKQQVFAVSMQLSTVKGLMSRDQEAAQKHLYEAEHLVRQVQQELTALIRELRPVGLEGKGLALALQEYALHWQQQTCIPAVVRIQGEHPLGLEVEEALYRVMQEALSNIARHSKATSVELQLRYEEDAVFLEISDNGIGFQVEAARGKGVGLLSIEERIEAINGSVTIESERDMGTTLCIHCPLTQKDL</sequence>
<keyword evidence="11" id="KW-0808">Transferase</keyword>
<evidence type="ECO:0000256" key="20">
    <source>
        <dbReference type="ARBA" id="ARBA00024827"/>
    </source>
</evidence>
<dbReference type="OrthoDB" id="9781904at2"/>
<dbReference type="Pfam" id="PF00672">
    <property type="entry name" value="HAMP"/>
    <property type="match status" value="1"/>
</dbReference>
<dbReference type="Pfam" id="PF07730">
    <property type="entry name" value="HisKA_3"/>
    <property type="match status" value="1"/>
</dbReference>
<dbReference type="PROSITE" id="PS50109">
    <property type="entry name" value="HIS_KIN"/>
    <property type="match status" value="1"/>
</dbReference>
<keyword evidence="18" id="KW-0411">Iron-sulfur</keyword>
<dbReference type="GO" id="GO:0000155">
    <property type="term" value="F:phosphorelay sensor kinase activity"/>
    <property type="evidence" value="ECO:0007669"/>
    <property type="project" value="InterPro"/>
</dbReference>
<evidence type="ECO:0000256" key="13">
    <source>
        <dbReference type="ARBA" id="ARBA00022723"/>
    </source>
</evidence>
<dbReference type="InterPro" id="IPR003660">
    <property type="entry name" value="HAMP_dom"/>
</dbReference>
<keyword evidence="10" id="KW-0597">Phosphoprotein</keyword>
<evidence type="ECO:0000259" key="24">
    <source>
        <dbReference type="PROSITE" id="PS50885"/>
    </source>
</evidence>